<evidence type="ECO:0000313" key="2">
    <source>
        <dbReference type="Proteomes" id="UP000196239"/>
    </source>
</evidence>
<gene>
    <name evidence="1" type="ORF">NDEV_1235</name>
</gene>
<evidence type="ECO:0000313" key="1">
    <source>
        <dbReference type="EMBL" id="CUR52000.1"/>
    </source>
</evidence>
<organism evidence="1 2">
    <name type="scientific">Nitrosotalea devaniterrae</name>
    <dbReference type="NCBI Taxonomy" id="1078905"/>
    <lineage>
        <taxon>Archaea</taxon>
        <taxon>Nitrososphaerota</taxon>
        <taxon>Nitrososphaeria</taxon>
        <taxon>Nitrosotaleales</taxon>
        <taxon>Nitrosotaleaceae</taxon>
        <taxon>Nitrosotalea</taxon>
    </lineage>
</organism>
<protein>
    <submittedName>
        <fullName evidence="1">Uncharacterized protein</fullName>
    </submittedName>
</protein>
<dbReference type="KEGG" id="ndv:NDEV_1235"/>
<dbReference type="Proteomes" id="UP000196239">
    <property type="component" value="Chromosome 1"/>
</dbReference>
<proteinExistence type="predicted"/>
<keyword evidence="2" id="KW-1185">Reference proteome</keyword>
<dbReference type="EMBL" id="LN890280">
    <property type="protein sequence ID" value="CUR52000.1"/>
    <property type="molecule type" value="Genomic_DNA"/>
</dbReference>
<reference evidence="2" key="1">
    <citation type="submission" date="2015-10" db="EMBL/GenBank/DDBJ databases">
        <authorList>
            <person name="Lehtovirta-Morley L.E."/>
            <person name="Vieille C."/>
        </authorList>
    </citation>
    <scope>NUCLEOTIDE SEQUENCE [LARGE SCALE GENOMIC DNA]</scope>
</reference>
<accession>A0A128A3S2</accession>
<dbReference type="AlphaFoldDB" id="A0A128A3S2"/>
<sequence>MNFGLCFLCGLHRELGAYYSKKYGKTVEICIDCHKSKPLE</sequence>
<name>A0A128A3S2_9ARCH</name>